<evidence type="ECO:0000256" key="1">
    <source>
        <dbReference type="ARBA" id="ARBA00022801"/>
    </source>
</evidence>
<feature type="active site" description="Proton acceptor" evidence="2">
    <location>
        <position position="150"/>
    </location>
</feature>
<evidence type="ECO:0000256" key="2">
    <source>
        <dbReference type="HAMAP-Rule" id="MF_01940"/>
    </source>
</evidence>
<reference evidence="4 5" key="1">
    <citation type="submission" date="2019-02" db="EMBL/GenBank/DDBJ databases">
        <title>Deep-cultivation of Planctomycetes and their phenomic and genomic characterization uncovers novel biology.</title>
        <authorList>
            <person name="Wiegand S."/>
            <person name="Jogler M."/>
            <person name="Boedeker C."/>
            <person name="Pinto D."/>
            <person name="Vollmers J."/>
            <person name="Rivas-Marin E."/>
            <person name="Kohn T."/>
            <person name="Peeters S.H."/>
            <person name="Heuer A."/>
            <person name="Rast P."/>
            <person name="Oberbeckmann S."/>
            <person name="Bunk B."/>
            <person name="Jeske O."/>
            <person name="Meyerdierks A."/>
            <person name="Storesund J.E."/>
            <person name="Kallscheuer N."/>
            <person name="Luecker S."/>
            <person name="Lage O.M."/>
            <person name="Pohl T."/>
            <person name="Merkel B.J."/>
            <person name="Hornburger P."/>
            <person name="Mueller R.-W."/>
            <person name="Bruemmer F."/>
            <person name="Labrenz M."/>
            <person name="Spormann A.M."/>
            <person name="Op den Camp H."/>
            <person name="Overmann J."/>
            <person name="Amann R."/>
            <person name="Jetten M.S.M."/>
            <person name="Mascher T."/>
            <person name="Medema M.H."/>
            <person name="Devos D.P."/>
            <person name="Kaster A.-K."/>
            <person name="Ovreas L."/>
            <person name="Rohde M."/>
            <person name="Galperin M.Y."/>
            <person name="Jogler C."/>
        </authorList>
    </citation>
    <scope>NUCLEOTIDE SEQUENCE [LARGE SCALE GENOMIC DNA]</scope>
    <source>
        <strain evidence="4 5">Pla163</strain>
    </source>
</reference>
<gene>
    <name evidence="4" type="ORF">Pla163_34910</name>
</gene>
<dbReference type="HAMAP" id="MF_01940">
    <property type="entry name" value="RNA_CPDase"/>
    <property type="match status" value="1"/>
</dbReference>
<dbReference type="PANTHER" id="PTHR35561:SF1">
    <property type="entry name" value="RNA 2',3'-CYCLIC PHOSPHODIESTERASE"/>
    <property type="match status" value="1"/>
</dbReference>
<feature type="active site" description="Proton donor" evidence="2">
    <location>
        <position position="66"/>
    </location>
</feature>
<proteinExistence type="inferred from homology"/>
<dbReference type="OrthoDB" id="9789350at2"/>
<dbReference type="AlphaFoldDB" id="A0A518D4E4"/>
<feature type="short sequence motif" description="HXTX 2" evidence="2">
    <location>
        <begin position="150"/>
        <end position="153"/>
    </location>
</feature>
<dbReference type="SUPFAM" id="SSF55144">
    <property type="entry name" value="LigT-like"/>
    <property type="match status" value="1"/>
</dbReference>
<dbReference type="InterPro" id="IPR004175">
    <property type="entry name" value="RNA_CPDase"/>
</dbReference>
<feature type="short sequence motif" description="HXTX 1" evidence="2">
    <location>
        <begin position="66"/>
        <end position="69"/>
    </location>
</feature>
<comment type="similarity">
    <text evidence="2">Belongs to the 2H phosphoesterase superfamily. ThpR family.</text>
</comment>
<comment type="function">
    <text evidence="2">Hydrolyzes RNA 2',3'-cyclic phosphodiester to an RNA 2'-phosphomonoester.</text>
</comment>
<keyword evidence="4" id="KW-0436">Ligase</keyword>
<sequence length="203" mass="22102">MKVDDDGRSPRGRGASQERRRAAAKLGTARVFVALYPPAATTGALLAKLGEHDLPPHRATTHDQLHLTALFVGDVPERDLERVRESVTGAARGIQPFDVAPLHLAPLPQDGPARLLAAICDLPSPLSELHERLAHRLATHKRTSRSFLPHLTLCRFERPVELDLADSLLDVPPFRVETVHLMQSRLGADGALHRGLARVPLGG</sequence>
<dbReference type="Pfam" id="PF13563">
    <property type="entry name" value="2_5_RNA_ligase2"/>
    <property type="match status" value="1"/>
</dbReference>
<organism evidence="4 5">
    <name type="scientific">Rohdeia mirabilis</name>
    <dbReference type="NCBI Taxonomy" id="2528008"/>
    <lineage>
        <taxon>Bacteria</taxon>
        <taxon>Pseudomonadati</taxon>
        <taxon>Planctomycetota</taxon>
        <taxon>Planctomycetia</taxon>
        <taxon>Planctomycetia incertae sedis</taxon>
        <taxon>Rohdeia</taxon>
    </lineage>
</organism>
<dbReference type="GO" id="GO:0004113">
    <property type="term" value="F:2',3'-cyclic-nucleotide 3'-phosphodiesterase activity"/>
    <property type="evidence" value="ECO:0007669"/>
    <property type="project" value="InterPro"/>
</dbReference>
<evidence type="ECO:0000313" key="5">
    <source>
        <dbReference type="Proteomes" id="UP000319342"/>
    </source>
</evidence>
<dbReference type="PANTHER" id="PTHR35561">
    <property type="entry name" value="RNA 2',3'-CYCLIC PHOSPHODIESTERASE"/>
    <property type="match status" value="1"/>
</dbReference>
<dbReference type="RefSeq" id="WP_145191382.1">
    <property type="nucleotide sequence ID" value="NZ_CP036290.1"/>
</dbReference>
<protein>
    <recommendedName>
        <fullName evidence="2">RNA 2',3'-cyclic phosphodiesterase</fullName>
        <shortName evidence="2">RNA 2',3'-CPDase</shortName>
        <ecNumber evidence="2">3.1.4.58</ecNumber>
    </recommendedName>
</protein>
<dbReference type="GO" id="GO:0016874">
    <property type="term" value="F:ligase activity"/>
    <property type="evidence" value="ECO:0007669"/>
    <property type="project" value="UniProtKB-KW"/>
</dbReference>
<dbReference type="EC" id="3.1.4.58" evidence="2"/>
<dbReference type="NCBIfam" id="TIGR02258">
    <property type="entry name" value="2_5_ligase"/>
    <property type="match status" value="1"/>
</dbReference>
<keyword evidence="5" id="KW-1185">Reference proteome</keyword>
<dbReference type="InterPro" id="IPR009097">
    <property type="entry name" value="Cyclic_Pdiesterase"/>
</dbReference>
<keyword evidence="1 2" id="KW-0378">Hydrolase</keyword>
<dbReference type="EMBL" id="CP036290">
    <property type="protein sequence ID" value="QDU86340.1"/>
    <property type="molecule type" value="Genomic_DNA"/>
</dbReference>
<dbReference type="Proteomes" id="UP000319342">
    <property type="component" value="Chromosome"/>
</dbReference>
<comment type="catalytic activity">
    <reaction evidence="2">
        <text>a 3'-end 2',3'-cyclophospho-ribonucleotide-RNA + H2O = a 3'-end 2'-phospho-ribonucleotide-RNA + H(+)</text>
        <dbReference type="Rhea" id="RHEA:11828"/>
        <dbReference type="Rhea" id="RHEA-COMP:10464"/>
        <dbReference type="Rhea" id="RHEA-COMP:17353"/>
        <dbReference type="ChEBI" id="CHEBI:15377"/>
        <dbReference type="ChEBI" id="CHEBI:15378"/>
        <dbReference type="ChEBI" id="CHEBI:83064"/>
        <dbReference type="ChEBI" id="CHEBI:173113"/>
        <dbReference type="EC" id="3.1.4.58"/>
    </reaction>
</comment>
<accession>A0A518D4E4</accession>
<dbReference type="Gene3D" id="3.90.1140.10">
    <property type="entry name" value="Cyclic phosphodiesterase"/>
    <property type="match status" value="1"/>
</dbReference>
<name>A0A518D4E4_9BACT</name>
<evidence type="ECO:0000313" key="4">
    <source>
        <dbReference type="EMBL" id="QDU86340.1"/>
    </source>
</evidence>
<feature type="region of interest" description="Disordered" evidence="3">
    <location>
        <begin position="1"/>
        <end position="20"/>
    </location>
</feature>
<dbReference type="GO" id="GO:0008664">
    <property type="term" value="F:RNA 2',3'-cyclic 3'-phosphodiesterase activity"/>
    <property type="evidence" value="ECO:0007669"/>
    <property type="project" value="UniProtKB-EC"/>
</dbReference>
<evidence type="ECO:0000256" key="3">
    <source>
        <dbReference type="SAM" id="MobiDB-lite"/>
    </source>
</evidence>